<sequence>MLVLHLDPSTCAMTQRDEVSRSTVTFYHKRSSRHTAGHSSTQTVKRDTLQEPRPAATPPRRRAA</sequence>
<feature type="region of interest" description="Disordered" evidence="1">
    <location>
        <begin position="27"/>
        <end position="64"/>
    </location>
</feature>
<keyword evidence="3" id="KW-1185">Reference proteome</keyword>
<dbReference type="EMBL" id="SRLO01000045">
    <property type="protein sequence ID" value="TNN81587.1"/>
    <property type="molecule type" value="Genomic_DNA"/>
</dbReference>
<evidence type="ECO:0000256" key="1">
    <source>
        <dbReference type="SAM" id="MobiDB-lite"/>
    </source>
</evidence>
<gene>
    <name evidence="2" type="ORF">EYF80_008033</name>
</gene>
<reference evidence="2 3" key="1">
    <citation type="submission" date="2019-03" db="EMBL/GenBank/DDBJ databases">
        <title>First draft genome of Liparis tanakae, snailfish: a comprehensive survey of snailfish specific genes.</title>
        <authorList>
            <person name="Kim W."/>
            <person name="Song I."/>
            <person name="Jeong J.-H."/>
            <person name="Kim D."/>
            <person name="Kim S."/>
            <person name="Ryu S."/>
            <person name="Song J.Y."/>
            <person name="Lee S.K."/>
        </authorList>
    </citation>
    <scope>NUCLEOTIDE SEQUENCE [LARGE SCALE GENOMIC DNA]</scope>
    <source>
        <tissue evidence="2">Muscle</tissue>
    </source>
</reference>
<evidence type="ECO:0000313" key="3">
    <source>
        <dbReference type="Proteomes" id="UP000314294"/>
    </source>
</evidence>
<comment type="caution">
    <text evidence="2">The sequence shown here is derived from an EMBL/GenBank/DDBJ whole genome shotgun (WGS) entry which is preliminary data.</text>
</comment>
<proteinExistence type="predicted"/>
<evidence type="ECO:0000313" key="2">
    <source>
        <dbReference type="EMBL" id="TNN81587.1"/>
    </source>
</evidence>
<accession>A0A4Z2IV15</accession>
<feature type="compositionally biased region" description="Basic residues" evidence="1">
    <location>
        <begin position="27"/>
        <end position="36"/>
    </location>
</feature>
<organism evidence="2 3">
    <name type="scientific">Liparis tanakae</name>
    <name type="common">Tanaka's snailfish</name>
    <dbReference type="NCBI Taxonomy" id="230148"/>
    <lineage>
        <taxon>Eukaryota</taxon>
        <taxon>Metazoa</taxon>
        <taxon>Chordata</taxon>
        <taxon>Craniata</taxon>
        <taxon>Vertebrata</taxon>
        <taxon>Euteleostomi</taxon>
        <taxon>Actinopterygii</taxon>
        <taxon>Neopterygii</taxon>
        <taxon>Teleostei</taxon>
        <taxon>Neoteleostei</taxon>
        <taxon>Acanthomorphata</taxon>
        <taxon>Eupercaria</taxon>
        <taxon>Perciformes</taxon>
        <taxon>Cottioidei</taxon>
        <taxon>Cottales</taxon>
        <taxon>Liparidae</taxon>
        <taxon>Liparis</taxon>
    </lineage>
</organism>
<dbReference type="AlphaFoldDB" id="A0A4Z2IV15"/>
<dbReference type="Proteomes" id="UP000314294">
    <property type="component" value="Unassembled WGS sequence"/>
</dbReference>
<name>A0A4Z2IV15_9TELE</name>
<protein>
    <submittedName>
        <fullName evidence="2">Uncharacterized protein</fullName>
    </submittedName>
</protein>